<keyword evidence="3 6" id="KW-0812">Transmembrane</keyword>
<feature type="transmembrane region" description="Helical" evidence="6">
    <location>
        <begin position="12"/>
        <end position="32"/>
    </location>
</feature>
<dbReference type="InterPro" id="IPR050833">
    <property type="entry name" value="Poly_Biosynth_Transport"/>
</dbReference>
<dbReference type="PANTHER" id="PTHR30250:SF11">
    <property type="entry name" value="O-ANTIGEN TRANSPORTER-RELATED"/>
    <property type="match status" value="1"/>
</dbReference>
<reference evidence="8" key="1">
    <citation type="submission" date="2011-08" db="EMBL/GenBank/DDBJ databases">
        <title>The complete genome of Muricauda ruestringensis DSM 13258.</title>
        <authorList>
            <person name="Lucas S."/>
            <person name="Han J."/>
            <person name="Lapidus A."/>
            <person name="Bruce D."/>
            <person name="Goodwin L."/>
            <person name="Pitluck S."/>
            <person name="Peters L."/>
            <person name="Kyrpides N."/>
            <person name="Mavromatis K."/>
            <person name="Ivanova N."/>
            <person name="Ovchinnikova G."/>
            <person name="Teshima H."/>
            <person name="Detter J.C."/>
            <person name="Tapia R."/>
            <person name="Han C."/>
            <person name="Land M."/>
            <person name="Hauser L."/>
            <person name="Markowitz V."/>
            <person name="Cheng J.-F."/>
            <person name="Hugenholtz P."/>
            <person name="Woyke T."/>
            <person name="Wu D."/>
            <person name="Spring S."/>
            <person name="Schroeder M."/>
            <person name="Brambilla E."/>
            <person name="Klenk H.-P."/>
            <person name="Eisen J.A."/>
        </authorList>
    </citation>
    <scope>NUCLEOTIDE SEQUENCE [LARGE SCALE GENOMIC DNA]</scope>
    <source>
        <strain evidence="8">DSM 13258 / LMG 19739 / B1</strain>
    </source>
</reference>
<name>G2PPQ9_ALLRU</name>
<proteinExistence type="predicted"/>
<feature type="transmembrane region" description="Helical" evidence="6">
    <location>
        <begin position="399"/>
        <end position="421"/>
    </location>
</feature>
<evidence type="ECO:0000256" key="2">
    <source>
        <dbReference type="ARBA" id="ARBA00022475"/>
    </source>
</evidence>
<feature type="transmembrane region" description="Helical" evidence="6">
    <location>
        <begin position="187"/>
        <end position="211"/>
    </location>
</feature>
<keyword evidence="4 6" id="KW-1133">Transmembrane helix</keyword>
<feature type="transmembrane region" description="Helical" evidence="6">
    <location>
        <begin position="456"/>
        <end position="473"/>
    </location>
</feature>
<dbReference type="PANTHER" id="PTHR30250">
    <property type="entry name" value="PST FAMILY PREDICTED COLANIC ACID TRANSPORTER"/>
    <property type="match status" value="1"/>
</dbReference>
<feature type="transmembrane region" description="Helical" evidence="6">
    <location>
        <begin position="270"/>
        <end position="287"/>
    </location>
</feature>
<dbReference type="STRING" id="886377.Murru_1399"/>
<sequence length="487" mass="55598">MNPLKRLFKQTFIYGLATVLPRVLSFLLVPLYTSVMNPETYGEISVIFSWFAIFNVVLAYGMETAFFRFFNKYSDKENVISTSLISLLISSLIFFVVSLIFKETFATLIDVQESLMLYIILILVLDALAIVPFAWLRAMERPLRYSIVKVTSVAMNLLLNIFFLTVLPELAEKGPSFWAEIYKENFQIEYVFIANVISSGLAFLWVSGIYFDSKYSFDKRLLKQMLKYSLPIMVAGLAFTVNEVFDRILLDRLLPEDIAKAEIGKYSACYKLAVFMTLFGTAFRLGVEPFFFSHANTDNPKKAYAQITNYFVIMGSLIFLGVMVFIDPLKKLLVRDAAFWEALDVVPIILLGSFCLGIYHNLSVWYKVTDRTKFGAYISSVGAIITLVINIGFIPKIGYMASALATLVAYGSMMLLSYYFGKKYYPIPYNMRKIAFYLSVSVIFSILSFYVFNRNLIAGSILLLLFLGLVYKMEGDKLRSILIRRED</sequence>
<comment type="subcellular location">
    <subcellularLocation>
        <location evidence="1">Cell membrane</location>
        <topology evidence="1">Multi-pass membrane protein</topology>
    </subcellularLocation>
</comment>
<accession>G2PPQ9</accession>
<feature type="transmembrane region" description="Helical" evidence="6">
    <location>
        <begin position="307"/>
        <end position="326"/>
    </location>
</feature>
<keyword evidence="5 6" id="KW-0472">Membrane</keyword>
<dbReference type="Proteomes" id="UP000008908">
    <property type="component" value="Chromosome"/>
</dbReference>
<evidence type="ECO:0000256" key="4">
    <source>
        <dbReference type="ARBA" id="ARBA00022989"/>
    </source>
</evidence>
<evidence type="ECO:0000256" key="6">
    <source>
        <dbReference type="SAM" id="Phobius"/>
    </source>
</evidence>
<keyword evidence="2" id="KW-1003">Cell membrane</keyword>
<organism evidence="7 8">
    <name type="scientific">Allomuricauda ruestringensis (strain DSM 13258 / CIP 107369 / LMG 19739 / B1)</name>
    <name type="common">Muricauda ruestringensis</name>
    <dbReference type="NCBI Taxonomy" id="886377"/>
    <lineage>
        <taxon>Bacteria</taxon>
        <taxon>Pseudomonadati</taxon>
        <taxon>Bacteroidota</taxon>
        <taxon>Flavobacteriia</taxon>
        <taxon>Flavobacteriales</taxon>
        <taxon>Flavobacteriaceae</taxon>
        <taxon>Flagellimonas</taxon>
    </lineage>
</organism>
<feature type="transmembrane region" description="Helical" evidence="6">
    <location>
        <begin position="232"/>
        <end position="250"/>
    </location>
</feature>
<reference evidence="7 8" key="2">
    <citation type="journal article" date="2012" name="Stand. Genomic Sci.">
        <title>Complete genome sequence of the facultatively anaerobic, appendaged bacterium Muricauda ruestringensis type strain (B1(T)).</title>
        <authorList>
            <person name="Huntemann M."/>
            <person name="Teshima H."/>
            <person name="Lapidus A."/>
            <person name="Nolan M."/>
            <person name="Lucas S."/>
            <person name="Hammon N."/>
            <person name="Deshpande S."/>
            <person name="Cheng J.F."/>
            <person name="Tapia R."/>
            <person name="Goodwin L.A."/>
            <person name="Pitluck S."/>
            <person name="Liolios K."/>
            <person name="Pagani I."/>
            <person name="Ivanova N."/>
            <person name="Mavromatis K."/>
            <person name="Mikhailova N."/>
            <person name="Pati A."/>
            <person name="Chen A."/>
            <person name="Palaniappan K."/>
            <person name="Land M."/>
            <person name="Hauser L."/>
            <person name="Pan C."/>
            <person name="Brambilla E.M."/>
            <person name="Rohde M."/>
            <person name="Spring S."/>
            <person name="Goker M."/>
            <person name="Detter J.C."/>
            <person name="Bristow J."/>
            <person name="Eisen J.A."/>
            <person name="Markowitz V."/>
            <person name="Hugenholtz P."/>
            <person name="Kyrpides N.C."/>
            <person name="Klenk H.P."/>
            <person name="Woyke T."/>
        </authorList>
    </citation>
    <scope>NUCLEOTIDE SEQUENCE [LARGE SCALE GENOMIC DNA]</scope>
    <source>
        <strain evidence="8">DSM 13258 / LMG 19739 / B1</strain>
    </source>
</reference>
<dbReference type="eggNOG" id="COG2244">
    <property type="taxonomic scope" value="Bacteria"/>
</dbReference>
<feature type="transmembrane region" description="Helical" evidence="6">
    <location>
        <begin position="44"/>
        <end position="67"/>
    </location>
</feature>
<feature type="transmembrane region" description="Helical" evidence="6">
    <location>
        <begin position="338"/>
        <end position="362"/>
    </location>
</feature>
<evidence type="ECO:0000256" key="1">
    <source>
        <dbReference type="ARBA" id="ARBA00004651"/>
    </source>
</evidence>
<feature type="transmembrane region" description="Helical" evidence="6">
    <location>
        <begin position="116"/>
        <end position="135"/>
    </location>
</feature>
<feature type="transmembrane region" description="Helical" evidence="6">
    <location>
        <begin position="79"/>
        <end position="101"/>
    </location>
</feature>
<keyword evidence="8" id="KW-1185">Reference proteome</keyword>
<gene>
    <name evidence="7" type="ordered locus">Murru_1399</name>
</gene>
<dbReference type="InterPro" id="IPR002797">
    <property type="entry name" value="Polysacc_synth"/>
</dbReference>
<dbReference type="Pfam" id="PF01943">
    <property type="entry name" value="Polysacc_synt"/>
    <property type="match status" value="1"/>
</dbReference>
<feature type="transmembrane region" description="Helical" evidence="6">
    <location>
        <begin position="374"/>
        <end position="393"/>
    </location>
</feature>
<dbReference type="KEGG" id="mrs:Murru_1399"/>
<evidence type="ECO:0000256" key="5">
    <source>
        <dbReference type="ARBA" id="ARBA00023136"/>
    </source>
</evidence>
<evidence type="ECO:0000313" key="8">
    <source>
        <dbReference type="Proteomes" id="UP000008908"/>
    </source>
</evidence>
<protein>
    <submittedName>
        <fullName evidence="7">Polysaccharide biosynthesis protein</fullName>
    </submittedName>
</protein>
<feature type="transmembrane region" description="Helical" evidence="6">
    <location>
        <begin position="147"/>
        <end position="167"/>
    </location>
</feature>
<evidence type="ECO:0000256" key="3">
    <source>
        <dbReference type="ARBA" id="ARBA00022692"/>
    </source>
</evidence>
<dbReference type="HOGENOM" id="CLU_022017_7_2_10"/>
<dbReference type="GO" id="GO:0005886">
    <property type="term" value="C:plasma membrane"/>
    <property type="evidence" value="ECO:0007669"/>
    <property type="project" value="UniProtKB-SubCell"/>
</dbReference>
<dbReference type="AlphaFoldDB" id="G2PPQ9"/>
<feature type="transmembrane region" description="Helical" evidence="6">
    <location>
        <begin position="433"/>
        <end position="450"/>
    </location>
</feature>
<dbReference type="EMBL" id="CP002999">
    <property type="protein sequence ID" value="AEM70440.1"/>
    <property type="molecule type" value="Genomic_DNA"/>
</dbReference>
<evidence type="ECO:0000313" key="7">
    <source>
        <dbReference type="EMBL" id="AEM70440.1"/>
    </source>
</evidence>
<dbReference type="OrthoDB" id="9814608at2"/>
<dbReference type="RefSeq" id="WP_014032721.1">
    <property type="nucleotide sequence ID" value="NC_015945.1"/>
</dbReference>